<dbReference type="Gene3D" id="1.10.600.10">
    <property type="entry name" value="Farnesyl Diphosphate Synthase"/>
    <property type="match status" value="1"/>
</dbReference>
<evidence type="ECO:0000256" key="6">
    <source>
        <dbReference type="RuleBase" id="RU004466"/>
    </source>
</evidence>
<dbReference type="RefSeq" id="WP_193497756.1">
    <property type="nucleotide sequence ID" value="NZ_CP063169.1"/>
</dbReference>
<dbReference type="Pfam" id="PF00348">
    <property type="entry name" value="polyprenyl_synt"/>
    <property type="match status" value="1"/>
</dbReference>
<comment type="similarity">
    <text evidence="2 6">Belongs to the FPP/GGPP synthase family.</text>
</comment>
<sequence length="345" mass="36040">MTHDHDAAVQARLDAFFASRAARMAARGADDLWTALRHASDGGKRLRPRLVQAGAVACGGADADHSATIGAAVELLHTAFVIHDDVIDGDQTRRGLPNISGSFAHDGARVGAAPDVARRYGEAAALLAGDLALAGAVQLVARCGAPAERVARLLDLMDDALLDSAAGELADVRATLDDSLPVAEVLRMEELKTAAYSFSLPLQAGAVLAGANEEVVTEIGEVGRLLGIAYQLRDDLGGMFGDETSTGKNPLSDLREGKRTALLAHAATTDAWDQVRPHVGDPDVDTAALARVRHLLTECGARTSVEQLADQHERAARERAILLGSAGAELIGAAWLAHDLAWSAA</sequence>
<gene>
    <name evidence="7" type="ORF">IM660_01880</name>
</gene>
<dbReference type="PROSITE" id="PS00444">
    <property type="entry name" value="POLYPRENYL_SYNTHASE_2"/>
    <property type="match status" value="1"/>
</dbReference>
<organism evidence="7 8">
    <name type="scientific">Ruania alkalisoli</name>
    <dbReference type="NCBI Taxonomy" id="2779775"/>
    <lineage>
        <taxon>Bacteria</taxon>
        <taxon>Bacillati</taxon>
        <taxon>Actinomycetota</taxon>
        <taxon>Actinomycetes</taxon>
        <taxon>Micrococcales</taxon>
        <taxon>Ruaniaceae</taxon>
        <taxon>Ruania</taxon>
    </lineage>
</organism>
<keyword evidence="3 6" id="KW-0808">Transferase</keyword>
<dbReference type="SUPFAM" id="SSF48576">
    <property type="entry name" value="Terpenoid synthases"/>
    <property type="match status" value="1"/>
</dbReference>
<dbReference type="GO" id="GO:0008299">
    <property type="term" value="P:isoprenoid biosynthetic process"/>
    <property type="evidence" value="ECO:0007669"/>
    <property type="project" value="InterPro"/>
</dbReference>
<evidence type="ECO:0000256" key="3">
    <source>
        <dbReference type="ARBA" id="ARBA00022679"/>
    </source>
</evidence>
<accession>A0A7M1SU37</accession>
<dbReference type="EMBL" id="CP063169">
    <property type="protein sequence ID" value="QOR71088.1"/>
    <property type="molecule type" value="Genomic_DNA"/>
</dbReference>
<proteinExistence type="inferred from homology"/>
<dbReference type="Proteomes" id="UP000593758">
    <property type="component" value="Chromosome"/>
</dbReference>
<evidence type="ECO:0000256" key="2">
    <source>
        <dbReference type="ARBA" id="ARBA00006706"/>
    </source>
</evidence>
<dbReference type="InterPro" id="IPR008949">
    <property type="entry name" value="Isoprenoid_synthase_dom_sf"/>
</dbReference>
<dbReference type="InterPro" id="IPR000092">
    <property type="entry name" value="Polyprenyl_synt"/>
</dbReference>
<keyword evidence="5" id="KW-0460">Magnesium</keyword>
<keyword evidence="4" id="KW-0479">Metal-binding</keyword>
<evidence type="ECO:0000256" key="5">
    <source>
        <dbReference type="ARBA" id="ARBA00022842"/>
    </source>
</evidence>
<dbReference type="KEGG" id="halt:IM660_01880"/>
<dbReference type="GO" id="GO:0004659">
    <property type="term" value="F:prenyltransferase activity"/>
    <property type="evidence" value="ECO:0007669"/>
    <property type="project" value="InterPro"/>
</dbReference>
<dbReference type="PROSITE" id="PS00723">
    <property type="entry name" value="POLYPRENYL_SYNTHASE_1"/>
    <property type="match status" value="1"/>
</dbReference>
<dbReference type="GO" id="GO:0046872">
    <property type="term" value="F:metal ion binding"/>
    <property type="evidence" value="ECO:0007669"/>
    <property type="project" value="UniProtKB-KW"/>
</dbReference>
<evidence type="ECO:0000313" key="8">
    <source>
        <dbReference type="Proteomes" id="UP000593758"/>
    </source>
</evidence>
<evidence type="ECO:0000256" key="4">
    <source>
        <dbReference type="ARBA" id="ARBA00022723"/>
    </source>
</evidence>
<dbReference type="PANTHER" id="PTHR12001:SF85">
    <property type="entry name" value="SHORT CHAIN ISOPRENYL DIPHOSPHATE SYNTHASE"/>
    <property type="match status" value="1"/>
</dbReference>
<evidence type="ECO:0000256" key="1">
    <source>
        <dbReference type="ARBA" id="ARBA00001946"/>
    </source>
</evidence>
<name>A0A7M1SU37_9MICO</name>
<comment type="cofactor">
    <cofactor evidence="1">
        <name>Mg(2+)</name>
        <dbReference type="ChEBI" id="CHEBI:18420"/>
    </cofactor>
</comment>
<dbReference type="SFLD" id="SFLDS00005">
    <property type="entry name" value="Isoprenoid_Synthase_Type_I"/>
    <property type="match status" value="1"/>
</dbReference>
<dbReference type="InterPro" id="IPR033749">
    <property type="entry name" value="Polyprenyl_synt_CS"/>
</dbReference>
<evidence type="ECO:0000313" key="7">
    <source>
        <dbReference type="EMBL" id="QOR71088.1"/>
    </source>
</evidence>
<dbReference type="AlphaFoldDB" id="A0A7M1SU37"/>
<dbReference type="PANTHER" id="PTHR12001">
    <property type="entry name" value="GERANYLGERANYL PYROPHOSPHATE SYNTHASE"/>
    <property type="match status" value="1"/>
</dbReference>
<protein>
    <submittedName>
        <fullName evidence="7">Polyprenyl synthetase family protein</fullName>
    </submittedName>
</protein>
<keyword evidence="8" id="KW-1185">Reference proteome</keyword>
<reference evidence="7 8" key="1">
    <citation type="submission" date="2020-10" db="EMBL/GenBank/DDBJ databases">
        <title>Haloactinobacterium sp. RN3S43, a bacterium isolated from saline soil.</title>
        <authorList>
            <person name="Sun J.-Q."/>
        </authorList>
    </citation>
    <scope>NUCLEOTIDE SEQUENCE [LARGE SCALE GENOMIC DNA]</scope>
    <source>
        <strain evidence="7 8">RN3S43</strain>
    </source>
</reference>